<reference evidence="2" key="1">
    <citation type="submission" date="2021-11" db="EMBL/GenBank/DDBJ databases">
        <title>Purpureocillium_takamizusanense_genome.</title>
        <authorList>
            <person name="Nguyen N.-H."/>
        </authorList>
    </citation>
    <scope>NUCLEOTIDE SEQUENCE</scope>
    <source>
        <strain evidence="2">PT3</strain>
    </source>
</reference>
<sequence length="173" mass="19612">MRAAPTSVNAPPSLSRRRPQLARLINTLLLYLQPSRSTADRKTERPDRQGSPRRARFRFGASSYQPQRRRRRRRRRKALPRRQMLARLSQVARHVSGGPTTRSFFVSQSLRHQRPSSAVIAAAAIMADERRTRTIHTAACLIIGDEVLGGKTVDVSRAQQQQQQGVEPSHDMT</sequence>
<dbReference type="OrthoDB" id="448496at2759"/>
<protein>
    <submittedName>
        <fullName evidence="2">Uncharacterized protein</fullName>
    </submittedName>
</protein>
<gene>
    <name evidence="2" type="ORF">JDV02_000270</name>
</gene>
<evidence type="ECO:0000313" key="2">
    <source>
        <dbReference type="EMBL" id="UNI13532.1"/>
    </source>
</evidence>
<feature type="compositionally biased region" description="Basic residues" evidence="1">
    <location>
        <begin position="67"/>
        <end position="80"/>
    </location>
</feature>
<dbReference type="EMBL" id="CP086354">
    <property type="protein sequence ID" value="UNI13532.1"/>
    <property type="molecule type" value="Genomic_DNA"/>
</dbReference>
<accession>A0A9Q8V679</accession>
<dbReference type="RefSeq" id="XP_047837013.1">
    <property type="nucleotide sequence ID" value="XM_047981055.1"/>
</dbReference>
<dbReference type="Proteomes" id="UP000829364">
    <property type="component" value="Chromosome 1"/>
</dbReference>
<organism evidence="2 3">
    <name type="scientific">Purpureocillium takamizusanense</name>
    <dbReference type="NCBI Taxonomy" id="2060973"/>
    <lineage>
        <taxon>Eukaryota</taxon>
        <taxon>Fungi</taxon>
        <taxon>Dikarya</taxon>
        <taxon>Ascomycota</taxon>
        <taxon>Pezizomycotina</taxon>
        <taxon>Sordariomycetes</taxon>
        <taxon>Hypocreomycetidae</taxon>
        <taxon>Hypocreales</taxon>
        <taxon>Ophiocordycipitaceae</taxon>
        <taxon>Purpureocillium</taxon>
    </lineage>
</organism>
<dbReference type="KEGG" id="ptkz:JDV02_000270"/>
<keyword evidence="3" id="KW-1185">Reference proteome</keyword>
<dbReference type="GeneID" id="72062236"/>
<feature type="compositionally biased region" description="Basic and acidic residues" evidence="1">
    <location>
        <begin position="38"/>
        <end position="50"/>
    </location>
</feature>
<evidence type="ECO:0000313" key="3">
    <source>
        <dbReference type="Proteomes" id="UP000829364"/>
    </source>
</evidence>
<dbReference type="AlphaFoldDB" id="A0A9Q8V679"/>
<name>A0A9Q8V679_9HYPO</name>
<proteinExistence type="predicted"/>
<feature type="region of interest" description="Disordered" evidence="1">
    <location>
        <begin position="35"/>
        <end position="81"/>
    </location>
</feature>
<evidence type="ECO:0000256" key="1">
    <source>
        <dbReference type="SAM" id="MobiDB-lite"/>
    </source>
</evidence>